<sequence length="255" mass="27732">MSRPRSPFQRYIQVTTQPRNAFTTPPQPIQVPTEAHFQAKPGYASLMKTVYGDRPAPTHFASMYIEGEDYLRAKVTLSMAHEVLMLDNLGNRHAGRTAGQQGYLKLKDLIAHCLTVTGVNPANINLIVIPNIDNTNTKDVIKAYQKSEGWEPGTWLFPTPAHRVPLLETELGRTASSVARRLGKAIGALYVGQMSGQPVIAFALAGSRPPTPVTYPPRPAGPGRPPSRPVTPPHANVRAPTPVMPSKKTCGCIIC</sequence>
<protein>
    <submittedName>
        <fullName evidence="2">Uncharacterized protein</fullName>
    </submittedName>
</protein>
<keyword evidence="3" id="KW-1185">Reference proteome</keyword>
<evidence type="ECO:0000313" key="2">
    <source>
        <dbReference type="EMBL" id="KAK4038356.1"/>
    </source>
</evidence>
<feature type="compositionally biased region" description="Pro residues" evidence="1">
    <location>
        <begin position="211"/>
        <end position="232"/>
    </location>
</feature>
<dbReference type="AlphaFoldDB" id="A0AAN6PFN3"/>
<evidence type="ECO:0000313" key="3">
    <source>
        <dbReference type="Proteomes" id="UP001303115"/>
    </source>
</evidence>
<gene>
    <name evidence="2" type="ORF">C8A01DRAFT_17574</name>
</gene>
<name>A0AAN6PFN3_9PEZI</name>
<comment type="caution">
    <text evidence="2">The sequence shown here is derived from an EMBL/GenBank/DDBJ whole genome shotgun (WGS) entry which is preliminary data.</text>
</comment>
<dbReference type="EMBL" id="MU854432">
    <property type="protein sequence ID" value="KAK4038356.1"/>
    <property type="molecule type" value="Genomic_DNA"/>
</dbReference>
<proteinExistence type="predicted"/>
<dbReference type="Proteomes" id="UP001303115">
    <property type="component" value="Unassembled WGS sequence"/>
</dbReference>
<reference evidence="3" key="1">
    <citation type="journal article" date="2023" name="Mol. Phylogenet. Evol.">
        <title>Genome-scale phylogeny and comparative genomics of the fungal order Sordariales.</title>
        <authorList>
            <person name="Hensen N."/>
            <person name="Bonometti L."/>
            <person name="Westerberg I."/>
            <person name="Brannstrom I.O."/>
            <person name="Guillou S."/>
            <person name="Cros-Aarteil S."/>
            <person name="Calhoun S."/>
            <person name="Haridas S."/>
            <person name="Kuo A."/>
            <person name="Mondo S."/>
            <person name="Pangilinan J."/>
            <person name="Riley R."/>
            <person name="LaButti K."/>
            <person name="Andreopoulos B."/>
            <person name="Lipzen A."/>
            <person name="Chen C."/>
            <person name="Yan M."/>
            <person name="Daum C."/>
            <person name="Ng V."/>
            <person name="Clum A."/>
            <person name="Steindorff A."/>
            <person name="Ohm R.A."/>
            <person name="Martin F."/>
            <person name="Silar P."/>
            <person name="Natvig D.O."/>
            <person name="Lalanne C."/>
            <person name="Gautier V."/>
            <person name="Ament-Velasquez S.L."/>
            <person name="Kruys A."/>
            <person name="Hutchinson M.I."/>
            <person name="Powell A.J."/>
            <person name="Barry K."/>
            <person name="Miller A.N."/>
            <person name="Grigoriev I.V."/>
            <person name="Debuchy R."/>
            <person name="Gladieux P."/>
            <person name="Hiltunen Thoren M."/>
            <person name="Johannesson H."/>
        </authorList>
    </citation>
    <scope>NUCLEOTIDE SEQUENCE [LARGE SCALE GENOMIC DNA]</scope>
    <source>
        <strain evidence="3">CBS 284.82</strain>
    </source>
</reference>
<organism evidence="2 3">
    <name type="scientific">Parachaetomium inaequale</name>
    <dbReference type="NCBI Taxonomy" id="2588326"/>
    <lineage>
        <taxon>Eukaryota</taxon>
        <taxon>Fungi</taxon>
        <taxon>Dikarya</taxon>
        <taxon>Ascomycota</taxon>
        <taxon>Pezizomycotina</taxon>
        <taxon>Sordariomycetes</taxon>
        <taxon>Sordariomycetidae</taxon>
        <taxon>Sordariales</taxon>
        <taxon>Chaetomiaceae</taxon>
        <taxon>Parachaetomium</taxon>
    </lineage>
</organism>
<feature type="region of interest" description="Disordered" evidence="1">
    <location>
        <begin position="211"/>
        <end position="243"/>
    </location>
</feature>
<evidence type="ECO:0000256" key="1">
    <source>
        <dbReference type="SAM" id="MobiDB-lite"/>
    </source>
</evidence>
<accession>A0AAN6PFN3</accession>